<dbReference type="InterPro" id="IPR020846">
    <property type="entry name" value="MFS_dom"/>
</dbReference>
<dbReference type="FunFam" id="1.20.1250.20:FF:000106">
    <property type="entry name" value="MFS transporter, putative"/>
    <property type="match status" value="1"/>
</dbReference>
<feature type="region of interest" description="Disordered" evidence="6">
    <location>
        <begin position="64"/>
        <end position="91"/>
    </location>
</feature>
<dbReference type="GO" id="GO:0022857">
    <property type="term" value="F:transmembrane transporter activity"/>
    <property type="evidence" value="ECO:0007669"/>
    <property type="project" value="InterPro"/>
</dbReference>
<gene>
    <name evidence="9" type="ORF">B0H63DRAFT_527487</name>
</gene>
<feature type="domain" description="Major facilitator superfamily (MFS) profile" evidence="8">
    <location>
        <begin position="146"/>
        <end position="572"/>
    </location>
</feature>
<evidence type="ECO:0000313" key="10">
    <source>
        <dbReference type="Proteomes" id="UP001285441"/>
    </source>
</evidence>
<name>A0AAE0N776_9PEZI</name>
<dbReference type="Pfam" id="PF07690">
    <property type="entry name" value="MFS_1"/>
    <property type="match status" value="1"/>
</dbReference>
<feature type="transmembrane region" description="Helical" evidence="7">
    <location>
        <begin position="480"/>
        <end position="501"/>
    </location>
</feature>
<dbReference type="InterPro" id="IPR011701">
    <property type="entry name" value="MFS"/>
</dbReference>
<dbReference type="Gene3D" id="1.20.1250.20">
    <property type="entry name" value="MFS general substrate transporter like domains"/>
    <property type="match status" value="1"/>
</dbReference>
<feature type="region of interest" description="Disordered" evidence="6">
    <location>
        <begin position="13"/>
        <end position="52"/>
    </location>
</feature>
<dbReference type="Proteomes" id="UP001285441">
    <property type="component" value="Unassembled WGS sequence"/>
</dbReference>
<evidence type="ECO:0000256" key="6">
    <source>
        <dbReference type="SAM" id="MobiDB-lite"/>
    </source>
</evidence>
<feature type="compositionally biased region" description="Basic and acidic residues" evidence="6">
    <location>
        <begin position="36"/>
        <end position="52"/>
    </location>
</feature>
<reference evidence="9" key="2">
    <citation type="submission" date="2023-06" db="EMBL/GenBank/DDBJ databases">
        <authorList>
            <consortium name="Lawrence Berkeley National Laboratory"/>
            <person name="Haridas S."/>
            <person name="Hensen N."/>
            <person name="Bonometti L."/>
            <person name="Westerberg I."/>
            <person name="Brannstrom I.O."/>
            <person name="Guillou S."/>
            <person name="Cros-Aarteil S."/>
            <person name="Calhoun S."/>
            <person name="Kuo A."/>
            <person name="Mondo S."/>
            <person name="Pangilinan J."/>
            <person name="Riley R."/>
            <person name="LaButti K."/>
            <person name="Andreopoulos B."/>
            <person name="Lipzen A."/>
            <person name="Chen C."/>
            <person name="Yanf M."/>
            <person name="Daum C."/>
            <person name="Ng V."/>
            <person name="Clum A."/>
            <person name="Steindorff A."/>
            <person name="Ohm R."/>
            <person name="Martin F."/>
            <person name="Silar P."/>
            <person name="Natvig D."/>
            <person name="Lalanne C."/>
            <person name="Gautier V."/>
            <person name="Ament-velasquez S.L."/>
            <person name="Kruys A."/>
            <person name="Hutchinson M.I."/>
            <person name="Powell A.J."/>
            <person name="Barry K."/>
            <person name="Miller A.N."/>
            <person name="Grigoriev I.V."/>
            <person name="Debuchy R."/>
            <person name="Gladieux P."/>
            <person name="Thoren M.H."/>
            <person name="Johannesson H."/>
        </authorList>
    </citation>
    <scope>NUCLEOTIDE SEQUENCE</scope>
    <source>
        <strain evidence="9">CBS 232.78</strain>
    </source>
</reference>
<dbReference type="EMBL" id="JAULSW010000008">
    <property type="protein sequence ID" value="KAK3372658.1"/>
    <property type="molecule type" value="Genomic_DNA"/>
</dbReference>
<feature type="transmembrane region" description="Helical" evidence="7">
    <location>
        <begin position="548"/>
        <end position="567"/>
    </location>
</feature>
<dbReference type="PANTHER" id="PTHR43791:SF65">
    <property type="entry name" value="MAJOR FACILITATOR SUPERFAMILY (MFS) PROFILE DOMAIN-CONTAINING PROTEIN-RELATED"/>
    <property type="match status" value="1"/>
</dbReference>
<proteinExistence type="predicted"/>
<dbReference type="FunFam" id="1.20.1250.20:FF:000247">
    <property type="entry name" value="MFS general substrate transporter"/>
    <property type="match status" value="1"/>
</dbReference>
<keyword evidence="10" id="KW-1185">Reference proteome</keyword>
<keyword evidence="4 7" id="KW-1133">Transmembrane helix</keyword>
<feature type="transmembrane region" description="Helical" evidence="7">
    <location>
        <begin position="449"/>
        <end position="468"/>
    </location>
</feature>
<feature type="transmembrane region" description="Helical" evidence="7">
    <location>
        <begin position="307"/>
        <end position="327"/>
    </location>
</feature>
<keyword evidence="5 7" id="KW-0472">Membrane</keyword>
<dbReference type="InterPro" id="IPR036259">
    <property type="entry name" value="MFS_trans_sf"/>
</dbReference>
<feature type="transmembrane region" description="Helical" evidence="7">
    <location>
        <begin position="273"/>
        <end position="295"/>
    </location>
</feature>
<accession>A0AAE0N776</accession>
<dbReference type="GO" id="GO:0016020">
    <property type="term" value="C:membrane"/>
    <property type="evidence" value="ECO:0007669"/>
    <property type="project" value="UniProtKB-SubCell"/>
</dbReference>
<evidence type="ECO:0000256" key="2">
    <source>
        <dbReference type="ARBA" id="ARBA00022448"/>
    </source>
</evidence>
<evidence type="ECO:0000256" key="4">
    <source>
        <dbReference type="ARBA" id="ARBA00022989"/>
    </source>
</evidence>
<feature type="transmembrane region" description="Helical" evidence="7">
    <location>
        <begin position="422"/>
        <end position="443"/>
    </location>
</feature>
<protein>
    <submittedName>
        <fullName evidence="9">Major facilitator superfamily domain-containing protein</fullName>
    </submittedName>
</protein>
<feature type="transmembrane region" description="Helical" evidence="7">
    <location>
        <begin position="238"/>
        <end position="261"/>
    </location>
</feature>
<keyword evidence="2" id="KW-0813">Transport</keyword>
<comment type="subcellular location">
    <subcellularLocation>
        <location evidence="1">Membrane</location>
        <topology evidence="1">Multi-pass membrane protein</topology>
    </subcellularLocation>
</comment>
<reference evidence="9" key="1">
    <citation type="journal article" date="2023" name="Mol. Phylogenet. Evol.">
        <title>Genome-scale phylogeny and comparative genomics of the fungal order Sordariales.</title>
        <authorList>
            <person name="Hensen N."/>
            <person name="Bonometti L."/>
            <person name="Westerberg I."/>
            <person name="Brannstrom I.O."/>
            <person name="Guillou S."/>
            <person name="Cros-Aarteil S."/>
            <person name="Calhoun S."/>
            <person name="Haridas S."/>
            <person name="Kuo A."/>
            <person name="Mondo S."/>
            <person name="Pangilinan J."/>
            <person name="Riley R."/>
            <person name="LaButti K."/>
            <person name="Andreopoulos B."/>
            <person name="Lipzen A."/>
            <person name="Chen C."/>
            <person name="Yan M."/>
            <person name="Daum C."/>
            <person name="Ng V."/>
            <person name="Clum A."/>
            <person name="Steindorff A."/>
            <person name="Ohm R.A."/>
            <person name="Martin F."/>
            <person name="Silar P."/>
            <person name="Natvig D.O."/>
            <person name="Lalanne C."/>
            <person name="Gautier V."/>
            <person name="Ament-Velasquez S.L."/>
            <person name="Kruys A."/>
            <person name="Hutchinson M.I."/>
            <person name="Powell A.J."/>
            <person name="Barry K."/>
            <person name="Miller A.N."/>
            <person name="Grigoriev I.V."/>
            <person name="Debuchy R."/>
            <person name="Gladieux P."/>
            <person name="Hiltunen Thoren M."/>
            <person name="Johannesson H."/>
        </authorList>
    </citation>
    <scope>NUCLEOTIDE SEQUENCE</scope>
    <source>
        <strain evidence="9">CBS 232.78</strain>
    </source>
</reference>
<evidence type="ECO:0000256" key="5">
    <source>
        <dbReference type="ARBA" id="ARBA00023136"/>
    </source>
</evidence>
<evidence type="ECO:0000256" key="1">
    <source>
        <dbReference type="ARBA" id="ARBA00004141"/>
    </source>
</evidence>
<dbReference type="PROSITE" id="PS50850">
    <property type="entry name" value="MFS"/>
    <property type="match status" value="1"/>
</dbReference>
<evidence type="ECO:0000256" key="7">
    <source>
        <dbReference type="SAM" id="Phobius"/>
    </source>
</evidence>
<evidence type="ECO:0000256" key="3">
    <source>
        <dbReference type="ARBA" id="ARBA00022692"/>
    </source>
</evidence>
<dbReference type="PANTHER" id="PTHR43791">
    <property type="entry name" value="PERMEASE-RELATED"/>
    <property type="match status" value="1"/>
</dbReference>
<dbReference type="AlphaFoldDB" id="A0AAE0N776"/>
<evidence type="ECO:0000313" key="9">
    <source>
        <dbReference type="EMBL" id="KAK3372658.1"/>
    </source>
</evidence>
<keyword evidence="3 7" id="KW-0812">Transmembrane</keyword>
<evidence type="ECO:0000259" key="8">
    <source>
        <dbReference type="PROSITE" id="PS50850"/>
    </source>
</evidence>
<feature type="compositionally biased region" description="Polar residues" evidence="6">
    <location>
        <begin position="13"/>
        <end position="29"/>
    </location>
</feature>
<comment type="caution">
    <text evidence="9">The sequence shown here is derived from an EMBL/GenBank/DDBJ whole genome shotgun (WGS) entry which is preliminary data.</text>
</comment>
<sequence>MARGFQSLYATFGSGSTARHSTTTVQLTTPEDERLEEWKERDDDGDDARSDISKEDALVTTALIGTSGGELGQPEVRRRFWSSNNGKGREEDLDAIATQPSVFDDPSLADKYRPQSDWENIHRFDPNARWTWREERALVRKIDFRIMLWTCLMFCALEMDRANIKQAVTDNLLPELGLGTNDYNLGNSLFALSFLLAEVPSQLISKRLGPDRWIPIQMVLWSLVASSQFTLGSRAGFLISRVFLGVLQGGFIPTVVLYLSYFYKAHELSIRLGFFWTAMVFADIFAALSAFALLHMRGFLGYSGWRWLFLVEGLVTLMFGLLAFGLMPAGPTQTASWFRGRDGWFSPREEMIIVNRVIRDDPSKGGMHNREPITFRLLWKSLCDYDLWPLYLIGLTNHIPFGTPSSYLTLSLKNMGFSTFQTNLLVIPSQLIHIANMLIITYVSEMIGQLALVAVVPQIWCIPFLLWFRFVDTTAVSKWMVWLLLTILLGSPYAHPIQVGWVSRNSNTVRSRTVGSAMYNMCVQGGSIIASNIYREDDAPQYRRGNTVLLYIVGFNTVLYLSTKAYYTYRNRQRERKWDGMSEHERIKYISTTTDSGNKRLDFRFAS</sequence>
<organism evidence="9 10">
    <name type="scientific">Podospora didyma</name>
    <dbReference type="NCBI Taxonomy" id="330526"/>
    <lineage>
        <taxon>Eukaryota</taxon>
        <taxon>Fungi</taxon>
        <taxon>Dikarya</taxon>
        <taxon>Ascomycota</taxon>
        <taxon>Pezizomycotina</taxon>
        <taxon>Sordariomycetes</taxon>
        <taxon>Sordariomycetidae</taxon>
        <taxon>Sordariales</taxon>
        <taxon>Podosporaceae</taxon>
        <taxon>Podospora</taxon>
    </lineage>
</organism>
<dbReference type="SUPFAM" id="SSF103473">
    <property type="entry name" value="MFS general substrate transporter"/>
    <property type="match status" value="1"/>
</dbReference>